<gene>
    <name evidence="5" type="ORF">SAMN05216167_101994</name>
</gene>
<evidence type="ECO:0000256" key="3">
    <source>
        <dbReference type="RuleBase" id="RU003476"/>
    </source>
</evidence>
<dbReference type="Gene3D" id="3.90.79.10">
    <property type="entry name" value="Nucleoside Triphosphate Pyrophosphohydrolase"/>
    <property type="match status" value="1"/>
</dbReference>
<name>A0A1I1IVK3_9BACT</name>
<dbReference type="Proteomes" id="UP000198598">
    <property type="component" value="Unassembled WGS sequence"/>
</dbReference>
<evidence type="ECO:0000313" key="5">
    <source>
        <dbReference type="EMBL" id="SFC38348.1"/>
    </source>
</evidence>
<dbReference type="PANTHER" id="PTHR43046">
    <property type="entry name" value="GDP-MANNOSE MANNOSYL HYDROLASE"/>
    <property type="match status" value="1"/>
</dbReference>
<dbReference type="AlphaFoldDB" id="A0A1I1IVK3"/>
<dbReference type="RefSeq" id="WP_093823433.1">
    <property type="nucleotide sequence ID" value="NZ_FOLQ01000001.1"/>
</dbReference>
<dbReference type="PANTHER" id="PTHR43046:SF14">
    <property type="entry name" value="MUTT_NUDIX FAMILY PROTEIN"/>
    <property type="match status" value="1"/>
</dbReference>
<evidence type="ECO:0000256" key="2">
    <source>
        <dbReference type="ARBA" id="ARBA00022801"/>
    </source>
</evidence>
<feature type="domain" description="Nudix hydrolase" evidence="4">
    <location>
        <begin position="105"/>
        <end position="232"/>
    </location>
</feature>
<dbReference type="GO" id="GO:0016787">
    <property type="term" value="F:hydrolase activity"/>
    <property type="evidence" value="ECO:0007669"/>
    <property type="project" value="UniProtKB-KW"/>
</dbReference>
<sequence>MIVFINDRPIKLVGPKAASQLIAPIGRIPANRQAYIDYDHIVDARLEALKEDALQGHLLVLNATPSTVGKLLALLQKTNAKPLLSVTLGCLDKDACEEAIKKPFKIIKAAGGVVIKGNKMLLMFRRGVWDLPKGKLDDGESSRKAAVREVQEETGVRATLGERICTTWHTYNLNGNRILKRTKWYRMTVLDDSRMAPQAEEDIEKLAWLDRKETKLALTNSFSSIRYVIDAVNQLVSQ</sequence>
<keyword evidence="2 3" id="KW-0378">Hydrolase</keyword>
<comment type="similarity">
    <text evidence="3">Belongs to the Nudix hydrolase family.</text>
</comment>
<protein>
    <submittedName>
        <fullName evidence="5">ADP-ribose pyrophosphatase YjhB, NUDIX family</fullName>
    </submittedName>
</protein>
<reference evidence="5 6" key="1">
    <citation type="submission" date="2016-10" db="EMBL/GenBank/DDBJ databases">
        <authorList>
            <person name="de Groot N.N."/>
        </authorList>
    </citation>
    <scope>NUCLEOTIDE SEQUENCE [LARGE SCALE GENOMIC DNA]</scope>
    <source>
        <strain evidence="5 6">DSM 26130</strain>
    </source>
</reference>
<evidence type="ECO:0000259" key="4">
    <source>
        <dbReference type="PROSITE" id="PS51462"/>
    </source>
</evidence>
<dbReference type="InterPro" id="IPR015797">
    <property type="entry name" value="NUDIX_hydrolase-like_dom_sf"/>
</dbReference>
<comment type="cofactor">
    <cofactor evidence="1">
        <name>Mg(2+)</name>
        <dbReference type="ChEBI" id="CHEBI:18420"/>
    </cofactor>
</comment>
<dbReference type="Pfam" id="PF00293">
    <property type="entry name" value="NUDIX"/>
    <property type="match status" value="1"/>
</dbReference>
<dbReference type="InterPro" id="IPR020084">
    <property type="entry name" value="NUDIX_hydrolase_CS"/>
</dbReference>
<keyword evidence="6" id="KW-1185">Reference proteome</keyword>
<dbReference type="PROSITE" id="PS51462">
    <property type="entry name" value="NUDIX"/>
    <property type="match status" value="1"/>
</dbReference>
<evidence type="ECO:0000256" key="1">
    <source>
        <dbReference type="ARBA" id="ARBA00001946"/>
    </source>
</evidence>
<dbReference type="PRINTS" id="PR00502">
    <property type="entry name" value="NUDIXFAMILY"/>
</dbReference>
<dbReference type="OrthoDB" id="9816289at2"/>
<dbReference type="STRING" id="662367.SAMN05216167_101994"/>
<accession>A0A1I1IVK3</accession>
<dbReference type="PROSITE" id="PS00893">
    <property type="entry name" value="NUDIX_BOX"/>
    <property type="match status" value="1"/>
</dbReference>
<evidence type="ECO:0000313" key="6">
    <source>
        <dbReference type="Proteomes" id="UP000198598"/>
    </source>
</evidence>
<dbReference type="InterPro" id="IPR000086">
    <property type="entry name" value="NUDIX_hydrolase_dom"/>
</dbReference>
<dbReference type="InterPro" id="IPR020476">
    <property type="entry name" value="Nudix_hydrolase"/>
</dbReference>
<dbReference type="EMBL" id="FOLQ01000001">
    <property type="protein sequence ID" value="SFC38348.1"/>
    <property type="molecule type" value="Genomic_DNA"/>
</dbReference>
<proteinExistence type="inferred from homology"/>
<dbReference type="SUPFAM" id="SSF55811">
    <property type="entry name" value="Nudix"/>
    <property type="match status" value="1"/>
</dbReference>
<organism evidence="5 6">
    <name type="scientific">Spirosoma endophyticum</name>
    <dbReference type="NCBI Taxonomy" id="662367"/>
    <lineage>
        <taxon>Bacteria</taxon>
        <taxon>Pseudomonadati</taxon>
        <taxon>Bacteroidota</taxon>
        <taxon>Cytophagia</taxon>
        <taxon>Cytophagales</taxon>
        <taxon>Cytophagaceae</taxon>
        <taxon>Spirosoma</taxon>
    </lineage>
</organism>
<dbReference type="CDD" id="cd03673">
    <property type="entry name" value="NUDIX_Ap6A_hydrolase"/>
    <property type="match status" value="1"/>
</dbReference>